<accession>A0A318H5X1</accession>
<organism evidence="1 2">
    <name type="scientific">Sphaerotilus hippei</name>
    <dbReference type="NCBI Taxonomy" id="744406"/>
    <lineage>
        <taxon>Bacteria</taxon>
        <taxon>Pseudomonadati</taxon>
        <taxon>Pseudomonadota</taxon>
        <taxon>Betaproteobacteria</taxon>
        <taxon>Burkholderiales</taxon>
        <taxon>Sphaerotilaceae</taxon>
        <taxon>Sphaerotilus</taxon>
    </lineage>
</organism>
<dbReference type="Proteomes" id="UP000247811">
    <property type="component" value="Unassembled WGS sequence"/>
</dbReference>
<dbReference type="EMBL" id="QJJS01000025">
    <property type="protein sequence ID" value="PXW92360.1"/>
    <property type="molecule type" value="Genomic_DNA"/>
</dbReference>
<dbReference type="AlphaFoldDB" id="A0A318H5X1"/>
<sequence>MTDWMNFWNASTRVATAAPEVVARRVAYISQAVPWSPEAMNEMQRMVTEKMTAAVESWWVLCGGALSAGATASVAPPLWWSPEAHAHGQREALLVAHRALQPVSDVVDANILRLREH</sequence>
<evidence type="ECO:0000313" key="1">
    <source>
        <dbReference type="EMBL" id="PXW92360.1"/>
    </source>
</evidence>
<reference evidence="1 2" key="1">
    <citation type="submission" date="2018-05" db="EMBL/GenBank/DDBJ databases">
        <title>Genomic Encyclopedia of Type Strains, Phase IV (KMG-IV): sequencing the most valuable type-strain genomes for metagenomic binning, comparative biology and taxonomic classification.</title>
        <authorList>
            <person name="Goeker M."/>
        </authorList>
    </citation>
    <scope>NUCLEOTIDE SEQUENCE [LARGE SCALE GENOMIC DNA]</scope>
    <source>
        <strain evidence="1 2">DSM 566</strain>
    </source>
</reference>
<dbReference type="OrthoDB" id="5625573at2"/>
<comment type="caution">
    <text evidence="1">The sequence shown here is derived from an EMBL/GenBank/DDBJ whole genome shotgun (WGS) entry which is preliminary data.</text>
</comment>
<proteinExistence type="predicted"/>
<gene>
    <name evidence="1" type="ORF">C7444_12534</name>
</gene>
<evidence type="ECO:0000313" key="2">
    <source>
        <dbReference type="Proteomes" id="UP000247811"/>
    </source>
</evidence>
<keyword evidence="2" id="KW-1185">Reference proteome</keyword>
<name>A0A318H5X1_9BURK</name>
<protein>
    <submittedName>
        <fullName evidence="1">Uncharacterized protein</fullName>
    </submittedName>
</protein>